<evidence type="ECO:0000313" key="1">
    <source>
        <dbReference type="EMBL" id="SEJ53058.1"/>
    </source>
</evidence>
<reference evidence="1 2" key="1">
    <citation type="submission" date="2016-10" db="EMBL/GenBank/DDBJ databases">
        <authorList>
            <person name="de Groot N.N."/>
        </authorList>
    </citation>
    <scope>NUCLEOTIDE SEQUENCE [LARGE SCALE GENOMIC DNA]</scope>
    <source>
        <strain evidence="1 2">DSM 373</strain>
    </source>
</reference>
<dbReference type="RefSeq" id="WP_090735490.1">
    <property type="nucleotide sequence ID" value="NZ_FNYQ01000128.1"/>
</dbReference>
<dbReference type="Proteomes" id="UP000199250">
    <property type="component" value="Unassembled WGS sequence"/>
</dbReference>
<accession>A0A1H6ZIE3</accession>
<dbReference type="EMBL" id="FNYQ01000128">
    <property type="protein sequence ID" value="SEJ53058.1"/>
    <property type="molecule type" value="Genomic_DNA"/>
</dbReference>
<proteinExistence type="predicted"/>
<name>A0A1H6ZIE3_9GAMM</name>
<gene>
    <name evidence="1" type="ORF">SAMN04244572_04361</name>
</gene>
<sequence>MGSDEQLDVEDLVGGEDLDFLREMATERGISPGEMAKEGIQEIIAKRTKPKTMPGKVQPFRR</sequence>
<evidence type="ECO:0000313" key="2">
    <source>
        <dbReference type="Proteomes" id="UP000199250"/>
    </source>
</evidence>
<protein>
    <submittedName>
        <fullName evidence="1">Uncharacterized protein</fullName>
    </submittedName>
</protein>
<organism evidence="1 2">
    <name type="scientific">Azotobacter beijerinckii</name>
    <dbReference type="NCBI Taxonomy" id="170623"/>
    <lineage>
        <taxon>Bacteria</taxon>
        <taxon>Pseudomonadati</taxon>
        <taxon>Pseudomonadota</taxon>
        <taxon>Gammaproteobacteria</taxon>
        <taxon>Pseudomonadales</taxon>
        <taxon>Pseudomonadaceae</taxon>
        <taxon>Azotobacter</taxon>
    </lineage>
</organism>
<dbReference type="OrthoDB" id="7029337at2"/>
<dbReference type="AlphaFoldDB" id="A0A1H6ZIE3"/>